<dbReference type="RefSeq" id="WP_132315546.1">
    <property type="nucleotide sequence ID" value="NZ_FWZT01000002.1"/>
</dbReference>
<keyword evidence="2" id="KW-1185">Reference proteome</keyword>
<dbReference type="EMBL" id="FWZT01000002">
    <property type="protein sequence ID" value="SME94260.1"/>
    <property type="molecule type" value="Genomic_DNA"/>
</dbReference>
<evidence type="ECO:0000313" key="1">
    <source>
        <dbReference type="EMBL" id="SME94260.1"/>
    </source>
</evidence>
<dbReference type="Proteomes" id="UP000192907">
    <property type="component" value="Unassembled WGS sequence"/>
</dbReference>
<organism evidence="1 2">
    <name type="scientific">Pseudobacteriovorax antillogorgiicola</name>
    <dbReference type="NCBI Taxonomy" id="1513793"/>
    <lineage>
        <taxon>Bacteria</taxon>
        <taxon>Pseudomonadati</taxon>
        <taxon>Bdellovibrionota</taxon>
        <taxon>Oligoflexia</taxon>
        <taxon>Oligoflexales</taxon>
        <taxon>Pseudobacteriovoracaceae</taxon>
        <taxon>Pseudobacteriovorax</taxon>
    </lineage>
</organism>
<accession>A0A1Y6B682</accession>
<dbReference type="AlphaFoldDB" id="A0A1Y6B682"/>
<dbReference type="STRING" id="1513793.SAMN06296036_102106"/>
<dbReference type="OrthoDB" id="9920655at2"/>
<proteinExistence type="predicted"/>
<protein>
    <submittedName>
        <fullName evidence="1">Uncharacterized protein</fullName>
    </submittedName>
</protein>
<sequence>MGKVINLTPKKTAQDRMAEKMVEIAEEIDAVILKHLQDDNIDPRDLVGLLSHRLGTLMNHLDEKSELWFICERVMKRQAQIPD</sequence>
<reference evidence="2" key="1">
    <citation type="submission" date="2017-04" db="EMBL/GenBank/DDBJ databases">
        <authorList>
            <person name="Varghese N."/>
            <person name="Submissions S."/>
        </authorList>
    </citation>
    <scope>NUCLEOTIDE SEQUENCE [LARGE SCALE GENOMIC DNA]</scope>
    <source>
        <strain evidence="2">RKEM611</strain>
    </source>
</reference>
<evidence type="ECO:0000313" key="2">
    <source>
        <dbReference type="Proteomes" id="UP000192907"/>
    </source>
</evidence>
<gene>
    <name evidence="1" type="ORF">SAMN06296036_102106</name>
</gene>
<name>A0A1Y6B682_9BACT</name>